<dbReference type="GO" id="GO:0004518">
    <property type="term" value="F:nuclease activity"/>
    <property type="evidence" value="ECO:0007669"/>
    <property type="project" value="InterPro"/>
</dbReference>
<evidence type="ECO:0000313" key="3">
    <source>
        <dbReference type="EMBL" id="GAG48006.1"/>
    </source>
</evidence>
<feature type="non-terminal residue" evidence="3">
    <location>
        <position position="1"/>
    </location>
</feature>
<reference evidence="3" key="1">
    <citation type="journal article" date="2014" name="Front. Microbiol.">
        <title>High frequency of phylogenetically diverse reductive dehalogenase-homologous genes in deep subseafloor sedimentary metagenomes.</title>
        <authorList>
            <person name="Kawai M."/>
            <person name="Futagami T."/>
            <person name="Toyoda A."/>
            <person name="Takaki Y."/>
            <person name="Nishi S."/>
            <person name="Hori S."/>
            <person name="Arai W."/>
            <person name="Tsubouchi T."/>
            <person name="Morono Y."/>
            <person name="Uchiyama I."/>
            <person name="Ito T."/>
            <person name="Fujiyama A."/>
            <person name="Inagaki F."/>
            <person name="Takami H."/>
        </authorList>
    </citation>
    <scope>NUCLEOTIDE SEQUENCE</scope>
    <source>
        <strain evidence="3">Expedition CK06-06</strain>
    </source>
</reference>
<gene>
    <name evidence="3" type="ORF">S01H1_82165</name>
</gene>
<dbReference type="EMBL" id="BARS01055679">
    <property type="protein sequence ID" value="GAG48006.1"/>
    <property type="molecule type" value="Genomic_DNA"/>
</dbReference>
<dbReference type="PROSITE" id="PS50151">
    <property type="entry name" value="UVR"/>
    <property type="match status" value="1"/>
</dbReference>
<protein>
    <recommendedName>
        <fullName evidence="4">UVR domain-containing protein</fullName>
    </recommendedName>
</protein>
<comment type="caution">
    <text evidence="3">The sequence shown here is derived from an EMBL/GenBank/DDBJ whole genome shotgun (WGS) entry which is preliminary data.</text>
</comment>
<dbReference type="InterPro" id="IPR003729">
    <property type="entry name" value="Bi_nuclease_dom"/>
</dbReference>
<dbReference type="PROSITE" id="PS51658">
    <property type="entry name" value="BFN"/>
    <property type="match status" value="1"/>
</dbReference>
<dbReference type="SUPFAM" id="SSF46600">
    <property type="entry name" value="C-terminal UvrC-binding domain of UvrB"/>
    <property type="match status" value="1"/>
</dbReference>
<evidence type="ECO:0008006" key="4">
    <source>
        <dbReference type="Google" id="ProtNLM"/>
    </source>
</evidence>
<dbReference type="InterPro" id="IPR036876">
    <property type="entry name" value="UVR_dom_sf"/>
</dbReference>
<dbReference type="Pfam" id="PF02151">
    <property type="entry name" value="UVR"/>
    <property type="match status" value="1"/>
</dbReference>
<dbReference type="Pfam" id="PF02577">
    <property type="entry name" value="BFN_dom"/>
    <property type="match status" value="1"/>
</dbReference>
<organism evidence="3">
    <name type="scientific">marine sediment metagenome</name>
    <dbReference type="NCBI Taxonomy" id="412755"/>
    <lineage>
        <taxon>unclassified sequences</taxon>
        <taxon>metagenomes</taxon>
        <taxon>ecological metagenomes</taxon>
    </lineage>
</organism>
<proteinExistence type="predicted"/>
<feature type="domain" description="BFN" evidence="2">
    <location>
        <begin position="1"/>
        <end position="35"/>
    </location>
</feature>
<dbReference type="Gene3D" id="4.10.860.10">
    <property type="entry name" value="UVR domain"/>
    <property type="match status" value="1"/>
</dbReference>
<dbReference type="InterPro" id="IPR001943">
    <property type="entry name" value="UVR_dom"/>
</dbReference>
<dbReference type="Gene3D" id="3.10.690.10">
    <property type="entry name" value="Bifunctional nuclease domain"/>
    <property type="match status" value="1"/>
</dbReference>
<evidence type="ECO:0000259" key="2">
    <source>
        <dbReference type="PROSITE" id="PS51658"/>
    </source>
</evidence>
<sequence>SDIDARPSDAIAIALRVGAPIYASESVMEEASVREVVEQPAAPITAASPRDDAAQQAPAKYLKRLQEQLDRAVTEENYEKAAEIRDKIRKVQTETSRQ</sequence>
<dbReference type="InterPro" id="IPR036104">
    <property type="entry name" value="BFN_sf"/>
</dbReference>
<evidence type="ECO:0000259" key="1">
    <source>
        <dbReference type="PROSITE" id="PS50151"/>
    </source>
</evidence>
<dbReference type="AlphaFoldDB" id="X0ZI73"/>
<name>X0ZI73_9ZZZZ</name>
<dbReference type="SUPFAM" id="SSF103256">
    <property type="entry name" value="Hypothetical protein TM0160"/>
    <property type="match status" value="1"/>
</dbReference>
<accession>X0ZI73</accession>
<feature type="domain" description="UVR" evidence="1">
    <location>
        <begin position="59"/>
        <end position="94"/>
    </location>
</feature>